<evidence type="ECO:0000256" key="2">
    <source>
        <dbReference type="ARBA" id="ARBA00001933"/>
    </source>
</evidence>
<name>A0A2S9WW87_9FLAO</name>
<comment type="function">
    <text evidence="5">Catalyzes the interconversion of L-alanine and D-alanine. May also act on other amino acids.</text>
</comment>
<dbReference type="InterPro" id="IPR029066">
    <property type="entry name" value="PLP-binding_barrel"/>
</dbReference>
<dbReference type="SUPFAM" id="SSF50621">
    <property type="entry name" value="Alanine racemase C-terminal domain-like"/>
    <property type="match status" value="1"/>
</dbReference>
<evidence type="ECO:0000256" key="1">
    <source>
        <dbReference type="ARBA" id="ARBA00000316"/>
    </source>
</evidence>
<dbReference type="GO" id="GO:0030170">
    <property type="term" value="F:pyridoxal phosphate binding"/>
    <property type="evidence" value="ECO:0007669"/>
    <property type="project" value="UniProtKB-UniRule"/>
</dbReference>
<dbReference type="Pfam" id="PF00842">
    <property type="entry name" value="Ala_racemase_C"/>
    <property type="match status" value="1"/>
</dbReference>
<keyword evidence="4 5" id="KW-0413">Isomerase</keyword>
<dbReference type="SUPFAM" id="SSF51419">
    <property type="entry name" value="PLP-binding barrel"/>
    <property type="match status" value="1"/>
</dbReference>
<comment type="similarity">
    <text evidence="5">Belongs to the alanine racemase family.</text>
</comment>
<comment type="caution">
    <text evidence="9">The sequence shown here is derived from an EMBL/GenBank/DDBJ whole genome shotgun (WGS) entry which is preliminary data.</text>
</comment>
<dbReference type="PROSITE" id="PS00395">
    <property type="entry name" value="ALANINE_RACEMASE"/>
    <property type="match status" value="1"/>
</dbReference>
<evidence type="ECO:0000256" key="6">
    <source>
        <dbReference type="PIRSR" id="PIRSR600821-50"/>
    </source>
</evidence>
<dbReference type="InterPro" id="IPR020622">
    <property type="entry name" value="Ala_racemase_pyridoxalP-BS"/>
</dbReference>
<reference evidence="9 10" key="1">
    <citation type="submission" date="2016-11" db="EMBL/GenBank/DDBJ databases">
        <title>Trade-off between light-utilization and light-protection in marine flavobacteria.</title>
        <authorList>
            <person name="Kumagai Y."/>
        </authorList>
    </citation>
    <scope>NUCLEOTIDE SEQUENCE [LARGE SCALE GENOMIC DNA]</scope>
    <source>
        <strain evidence="9 10">JCM 17109</strain>
    </source>
</reference>
<evidence type="ECO:0000313" key="10">
    <source>
        <dbReference type="Proteomes" id="UP000239532"/>
    </source>
</evidence>
<dbReference type="GO" id="GO:0008784">
    <property type="term" value="F:alanine racemase activity"/>
    <property type="evidence" value="ECO:0007669"/>
    <property type="project" value="UniProtKB-UniRule"/>
</dbReference>
<feature type="active site" description="Proton acceptor; specific for L-alanine" evidence="5">
    <location>
        <position position="263"/>
    </location>
</feature>
<evidence type="ECO:0000256" key="5">
    <source>
        <dbReference type="HAMAP-Rule" id="MF_01201"/>
    </source>
</evidence>
<feature type="domain" description="Alanine racemase C-terminal" evidence="8">
    <location>
        <begin position="242"/>
        <end position="366"/>
    </location>
</feature>
<feature type="active site" description="Proton acceptor; specific for D-alanine" evidence="5">
    <location>
        <position position="37"/>
    </location>
</feature>
<evidence type="ECO:0000259" key="8">
    <source>
        <dbReference type="SMART" id="SM01005"/>
    </source>
</evidence>
<dbReference type="Pfam" id="PF01168">
    <property type="entry name" value="Ala_racemase_N"/>
    <property type="match status" value="1"/>
</dbReference>
<dbReference type="InterPro" id="IPR009006">
    <property type="entry name" value="Ala_racemase/Decarboxylase_C"/>
</dbReference>
<dbReference type="CDD" id="cd00430">
    <property type="entry name" value="PLPDE_III_AR"/>
    <property type="match status" value="1"/>
</dbReference>
<keyword evidence="3 5" id="KW-0663">Pyridoxal phosphate</keyword>
<dbReference type="EMBL" id="MQUC01000003">
    <property type="protein sequence ID" value="PRP67714.1"/>
    <property type="molecule type" value="Genomic_DNA"/>
</dbReference>
<dbReference type="EC" id="5.1.1.1" evidence="5"/>
<dbReference type="FunFam" id="3.20.20.10:FF:000002">
    <property type="entry name" value="Alanine racemase"/>
    <property type="match status" value="1"/>
</dbReference>
<comment type="cofactor">
    <cofactor evidence="2 5 6">
        <name>pyridoxal 5'-phosphate</name>
        <dbReference type="ChEBI" id="CHEBI:597326"/>
    </cofactor>
</comment>
<dbReference type="NCBIfam" id="TIGR00492">
    <property type="entry name" value="alr"/>
    <property type="match status" value="1"/>
</dbReference>
<evidence type="ECO:0000256" key="3">
    <source>
        <dbReference type="ARBA" id="ARBA00022898"/>
    </source>
</evidence>
<accession>A0A2S9WW87</accession>
<dbReference type="RefSeq" id="WP_105983419.1">
    <property type="nucleotide sequence ID" value="NZ_MQUC01000003.1"/>
</dbReference>
<comment type="catalytic activity">
    <reaction evidence="1 5">
        <text>L-alanine = D-alanine</text>
        <dbReference type="Rhea" id="RHEA:20249"/>
        <dbReference type="ChEBI" id="CHEBI:57416"/>
        <dbReference type="ChEBI" id="CHEBI:57972"/>
        <dbReference type="EC" id="5.1.1.1"/>
    </reaction>
</comment>
<evidence type="ECO:0000256" key="7">
    <source>
        <dbReference type="PIRSR" id="PIRSR600821-52"/>
    </source>
</evidence>
<feature type="binding site" evidence="5 7">
    <location>
        <position position="312"/>
    </location>
    <ligand>
        <name>substrate</name>
    </ligand>
</feature>
<dbReference type="InterPro" id="IPR000821">
    <property type="entry name" value="Ala_racemase"/>
</dbReference>
<dbReference type="Gene3D" id="3.20.20.10">
    <property type="entry name" value="Alanine racemase"/>
    <property type="match status" value="1"/>
</dbReference>
<dbReference type="UniPathway" id="UPA00042">
    <property type="reaction ID" value="UER00497"/>
</dbReference>
<sequence>MESKGTRLEVDLAALAHNFQYLKSKIPAETLFMSVVKANAYGHGITTIARKLQDLGTDYFAVAYVEEGVEMRDAGITKPILVLHAQVHTLQQCIDRCLEPVIYSVEMLEAFIAFAKANSQKSYPIHLEFNTGLNRIGIDPDDLDRAIAIVKATDAIKVCGLQSHLAASEDLSEKDFTLRQIETFENLCNKVEGQIGYQCLRHTDNTSGILNYNHSHYSMVRSGIGLYGYGNDLKFDAHLKPVASLKSNISQIRHIKKGESVSYNRSHKASQDMDYAVISLGHGDGINRIYGYGKSSILVNGKWAPTLGIICMDMFMVDVTGIDCKTGDEVIIFDQTHPARDMAEKAGTISYELLTGIQKRVPRIYLNS</sequence>
<dbReference type="PANTHER" id="PTHR30511">
    <property type="entry name" value="ALANINE RACEMASE"/>
    <property type="match status" value="1"/>
</dbReference>
<comment type="pathway">
    <text evidence="5">Amino-acid biosynthesis; D-alanine biosynthesis; D-alanine from L-alanine: step 1/1.</text>
</comment>
<dbReference type="SMART" id="SM01005">
    <property type="entry name" value="Ala_racemase_C"/>
    <property type="match status" value="1"/>
</dbReference>
<gene>
    <name evidence="9" type="ORF">BST86_11730</name>
</gene>
<dbReference type="GO" id="GO:0005829">
    <property type="term" value="C:cytosol"/>
    <property type="evidence" value="ECO:0007669"/>
    <property type="project" value="TreeGrafter"/>
</dbReference>
<dbReference type="Gene3D" id="2.40.37.10">
    <property type="entry name" value="Lyase, Ornithine Decarboxylase, Chain A, domain 1"/>
    <property type="match status" value="1"/>
</dbReference>
<dbReference type="HAMAP" id="MF_01201">
    <property type="entry name" value="Ala_racemase"/>
    <property type="match status" value="1"/>
</dbReference>
<dbReference type="AlphaFoldDB" id="A0A2S9WW87"/>
<proteinExistence type="inferred from homology"/>
<dbReference type="PRINTS" id="PR00992">
    <property type="entry name" value="ALARACEMASE"/>
</dbReference>
<dbReference type="InterPro" id="IPR001608">
    <property type="entry name" value="Ala_racemase_N"/>
</dbReference>
<dbReference type="GO" id="GO:0030632">
    <property type="term" value="P:D-alanine biosynthetic process"/>
    <property type="evidence" value="ECO:0007669"/>
    <property type="project" value="UniProtKB-UniRule"/>
</dbReference>
<dbReference type="Proteomes" id="UP000239532">
    <property type="component" value="Unassembled WGS sequence"/>
</dbReference>
<keyword evidence="10" id="KW-1185">Reference proteome</keyword>
<dbReference type="InterPro" id="IPR011079">
    <property type="entry name" value="Ala_racemase_C"/>
</dbReference>
<dbReference type="OrthoDB" id="9801978at2"/>
<protein>
    <recommendedName>
        <fullName evidence="5">Alanine racemase</fullName>
        <ecNumber evidence="5">5.1.1.1</ecNumber>
    </recommendedName>
</protein>
<organism evidence="9 10">
    <name type="scientific">Nonlabens agnitus</name>
    <dbReference type="NCBI Taxonomy" id="870484"/>
    <lineage>
        <taxon>Bacteria</taxon>
        <taxon>Pseudomonadati</taxon>
        <taxon>Bacteroidota</taxon>
        <taxon>Flavobacteriia</taxon>
        <taxon>Flavobacteriales</taxon>
        <taxon>Flavobacteriaceae</taxon>
        <taxon>Nonlabens</taxon>
    </lineage>
</organism>
<dbReference type="PANTHER" id="PTHR30511:SF0">
    <property type="entry name" value="ALANINE RACEMASE, CATABOLIC-RELATED"/>
    <property type="match status" value="1"/>
</dbReference>
<evidence type="ECO:0000256" key="4">
    <source>
        <dbReference type="ARBA" id="ARBA00023235"/>
    </source>
</evidence>
<evidence type="ECO:0000313" key="9">
    <source>
        <dbReference type="EMBL" id="PRP67714.1"/>
    </source>
</evidence>
<feature type="modified residue" description="N6-(pyridoxal phosphate)lysine" evidence="5 6">
    <location>
        <position position="37"/>
    </location>
</feature>
<feature type="binding site" evidence="5 7">
    <location>
        <position position="135"/>
    </location>
    <ligand>
        <name>substrate</name>
    </ligand>
</feature>